<dbReference type="Proteomes" id="UP001381693">
    <property type="component" value="Unassembled WGS sequence"/>
</dbReference>
<comment type="caution">
    <text evidence="1">The sequence shown here is derived from an EMBL/GenBank/DDBJ whole genome shotgun (WGS) entry which is preliminary data.</text>
</comment>
<gene>
    <name evidence="1" type="ORF">SK128_023075</name>
</gene>
<name>A0AAN8X3W1_HALRR</name>
<evidence type="ECO:0000313" key="2">
    <source>
        <dbReference type="Proteomes" id="UP001381693"/>
    </source>
</evidence>
<accession>A0AAN8X3W1</accession>
<dbReference type="EMBL" id="JAXCGZ010012337">
    <property type="protein sequence ID" value="KAK7073633.1"/>
    <property type="molecule type" value="Genomic_DNA"/>
</dbReference>
<evidence type="ECO:0000313" key="1">
    <source>
        <dbReference type="EMBL" id="KAK7073633.1"/>
    </source>
</evidence>
<sequence length="68" mass="7663">MTFVSLQLQLLADIRKESWWMEALNIVVRNMEVQGVRTTAPGPLSPIPSLPEQMLHRVMVTVPGKLAH</sequence>
<protein>
    <submittedName>
        <fullName evidence="1">Uncharacterized protein</fullName>
    </submittedName>
</protein>
<proteinExistence type="predicted"/>
<keyword evidence="2" id="KW-1185">Reference proteome</keyword>
<dbReference type="AlphaFoldDB" id="A0AAN8X3W1"/>
<organism evidence="1 2">
    <name type="scientific">Halocaridina rubra</name>
    <name type="common">Hawaiian red shrimp</name>
    <dbReference type="NCBI Taxonomy" id="373956"/>
    <lineage>
        <taxon>Eukaryota</taxon>
        <taxon>Metazoa</taxon>
        <taxon>Ecdysozoa</taxon>
        <taxon>Arthropoda</taxon>
        <taxon>Crustacea</taxon>
        <taxon>Multicrustacea</taxon>
        <taxon>Malacostraca</taxon>
        <taxon>Eumalacostraca</taxon>
        <taxon>Eucarida</taxon>
        <taxon>Decapoda</taxon>
        <taxon>Pleocyemata</taxon>
        <taxon>Caridea</taxon>
        <taxon>Atyoidea</taxon>
        <taxon>Atyidae</taxon>
        <taxon>Halocaridina</taxon>
    </lineage>
</organism>
<reference evidence="1 2" key="1">
    <citation type="submission" date="2023-11" db="EMBL/GenBank/DDBJ databases">
        <title>Halocaridina rubra genome assembly.</title>
        <authorList>
            <person name="Smith C."/>
        </authorList>
    </citation>
    <scope>NUCLEOTIDE SEQUENCE [LARGE SCALE GENOMIC DNA]</scope>
    <source>
        <strain evidence="1">EP-1</strain>
        <tissue evidence="1">Whole</tissue>
    </source>
</reference>